<dbReference type="InterPro" id="IPR038765">
    <property type="entry name" value="Papain-like_cys_pep_sf"/>
</dbReference>
<evidence type="ECO:0000256" key="1">
    <source>
        <dbReference type="SAM" id="MobiDB-lite"/>
    </source>
</evidence>
<name>A0A8J3XKI6_9ACTN</name>
<evidence type="ECO:0000313" key="3">
    <source>
        <dbReference type="EMBL" id="GII39588.1"/>
    </source>
</evidence>
<dbReference type="InterPro" id="IPR002931">
    <property type="entry name" value="Transglutaminase-like"/>
</dbReference>
<keyword evidence="4" id="KW-1185">Reference proteome</keyword>
<evidence type="ECO:0000259" key="2">
    <source>
        <dbReference type="Pfam" id="PF01841"/>
    </source>
</evidence>
<dbReference type="Gene3D" id="3.10.620.30">
    <property type="match status" value="1"/>
</dbReference>
<dbReference type="EMBL" id="BOOP01000021">
    <property type="protein sequence ID" value="GII39588.1"/>
    <property type="molecule type" value="Genomic_DNA"/>
</dbReference>
<accession>A0A8J3XKI6</accession>
<protein>
    <recommendedName>
        <fullName evidence="2">Transglutaminase-like domain-containing protein</fullName>
    </recommendedName>
</protein>
<dbReference type="AlphaFoldDB" id="A0A8J3XKI6"/>
<gene>
    <name evidence="3" type="ORF">Pph01_45910</name>
</gene>
<reference evidence="3 4" key="1">
    <citation type="submission" date="2021-01" db="EMBL/GenBank/DDBJ databases">
        <title>Whole genome shotgun sequence of Planotetraspora phitsanulokensis NBRC 104273.</title>
        <authorList>
            <person name="Komaki H."/>
            <person name="Tamura T."/>
        </authorList>
    </citation>
    <scope>NUCLEOTIDE SEQUENCE [LARGE SCALE GENOMIC DNA]</scope>
    <source>
        <strain evidence="3 4">NBRC 104273</strain>
    </source>
</reference>
<feature type="compositionally biased region" description="Basic residues" evidence="1">
    <location>
        <begin position="276"/>
        <end position="294"/>
    </location>
</feature>
<dbReference type="Pfam" id="PF01841">
    <property type="entry name" value="Transglut_core"/>
    <property type="match status" value="1"/>
</dbReference>
<feature type="region of interest" description="Disordered" evidence="1">
    <location>
        <begin position="271"/>
        <end position="310"/>
    </location>
</feature>
<comment type="caution">
    <text evidence="3">The sequence shown here is derived from an EMBL/GenBank/DDBJ whole genome shotgun (WGS) entry which is preliminary data.</text>
</comment>
<evidence type="ECO:0000313" key="4">
    <source>
        <dbReference type="Proteomes" id="UP000622547"/>
    </source>
</evidence>
<sequence length="339" mass="37575">MQLHRQSASFYTSPSVMTSPGRHERLFDAVIPRDVAGLASIGHGLIVHEHIAPAYGVELSDEDRGSVHIRPVERLLDRIAGRDDRPLEIAREPDARIAGNCRHFTVLLVALLRAQGVPARARCGFGGYFVAGRFEDHWVCEYWNDARGRWILVDPQIDQRQSGMFPIDFDVTDVPRDRFLTAGEAWTRCRAGELDPGVFGLSVIGEAGYWWIAGNLMRDAAALLNVELLPWDSWGAMPAPDQPIDDDLAALFDQVAALTRTPDSAEAEVMNASAGRTRRGHARTWNRAGRRGRSRRVDEPAPVPHARTPFDVDVLHSGEPVAFEHGLGRVVVDSGDRDE</sequence>
<feature type="domain" description="Transglutaminase-like" evidence="2">
    <location>
        <begin position="98"/>
        <end position="155"/>
    </location>
</feature>
<proteinExistence type="predicted"/>
<dbReference type="Proteomes" id="UP000622547">
    <property type="component" value="Unassembled WGS sequence"/>
</dbReference>
<dbReference type="SUPFAM" id="SSF54001">
    <property type="entry name" value="Cysteine proteinases"/>
    <property type="match status" value="1"/>
</dbReference>
<organism evidence="3 4">
    <name type="scientific">Planotetraspora phitsanulokensis</name>
    <dbReference type="NCBI Taxonomy" id="575192"/>
    <lineage>
        <taxon>Bacteria</taxon>
        <taxon>Bacillati</taxon>
        <taxon>Actinomycetota</taxon>
        <taxon>Actinomycetes</taxon>
        <taxon>Streptosporangiales</taxon>
        <taxon>Streptosporangiaceae</taxon>
        <taxon>Planotetraspora</taxon>
    </lineage>
</organism>